<dbReference type="STRING" id="1817895.AUJ95_01770"/>
<dbReference type="Gene3D" id="3.40.50.1010">
    <property type="entry name" value="5'-nuclease"/>
    <property type="match status" value="1"/>
</dbReference>
<evidence type="ECO:0008006" key="3">
    <source>
        <dbReference type="Google" id="ProtNLM"/>
    </source>
</evidence>
<dbReference type="InterPro" id="IPR029060">
    <property type="entry name" value="PIN-like_dom_sf"/>
</dbReference>
<gene>
    <name evidence="1" type="ORF">AUJ95_01770</name>
</gene>
<dbReference type="EMBL" id="MNYI01000050">
    <property type="protein sequence ID" value="OIP42395.1"/>
    <property type="molecule type" value="Genomic_DNA"/>
</dbReference>
<sequence length="158" mass="17959">MLKPSVYIETTVISYVAARPSRDLIVAAHQQVTIEWWENTLPRCDSFISPLVIEEVARGDKEAAKLRLKKISNFPVLKITTEVRELADMYFAQTQIPEKARGDTYHLALATYHGMDFLVSWNFTHILAASVKIIIQNINTDRGIQTPIICSPEELMEV</sequence>
<organism evidence="1 2">
    <name type="scientific">Candidatus Desantisbacteria bacterium CG2_30_40_21</name>
    <dbReference type="NCBI Taxonomy" id="1817895"/>
    <lineage>
        <taxon>Bacteria</taxon>
        <taxon>Candidatus Desantisiibacteriota</taxon>
    </lineage>
</organism>
<evidence type="ECO:0000313" key="1">
    <source>
        <dbReference type="EMBL" id="OIP42395.1"/>
    </source>
</evidence>
<comment type="caution">
    <text evidence="1">The sequence shown here is derived from an EMBL/GenBank/DDBJ whole genome shotgun (WGS) entry which is preliminary data.</text>
</comment>
<protein>
    <recommendedName>
        <fullName evidence="3">DNA-binding protein</fullName>
    </recommendedName>
</protein>
<dbReference type="AlphaFoldDB" id="A0A1J5E482"/>
<dbReference type="Proteomes" id="UP000183085">
    <property type="component" value="Unassembled WGS sequence"/>
</dbReference>
<evidence type="ECO:0000313" key="2">
    <source>
        <dbReference type="Proteomes" id="UP000183085"/>
    </source>
</evidence>
<proteinExistence type="predicted"/>
<dbReference type="CDD" id="cd18687">
    <property type="entry name" value="PIN_VapC-like"/>
    <property type="match status" value="1"/>
</dbReference>
<reference evidence="1 2" key="1">
    <citation type="journal article" date="2016" name="Environ. Microbiol.">
        <title>Genomic resolution of a cold subsurface aquifer community provides metabolic insights for novel microbes adapted to high CO concentrations.</title>
        <authorList>
            <person name="Probst A.J."/>
            <person name="Castelle C.J."/>
            <person name="Singh A."/>
            <person name="Brown C.T."/>
            <person name="Anantharaman K."/>
            <person name="Sharon I."/>
            <person name="Hug L.A."/>
            <person name="Burstein D."/>
            <person name="Emerson J.B."/>
            <person name="Thomas B.C."/>
            <person name="Banfield J.F."/>
        </authorList>
    </citation>
    <scope>NUCLEOTIDE SEQUENCE [LARGE SCALE GENOMIC DNA]</scope>
    <source>
        <strain evidence="1">CG2_30_40_21</strain>
    </source>
</reference>
<name>A0A1J5E482_9BACT</name>
<accession>A0A1J5E482</accession>
<dbReference type="SUPFAM" id="SSF88723">
    <property type="entry name" value="PIN domain-like"/>
    <property type="match status" value="1"/>
</dbReference>